<dbReference type="Proteomes" id="UP000324832">
    <property type="component" value="Unassembled WGS sequence"/>
</dbReference>
<name>A0A5E4R560_9NEOP</name>
<gene>
    <name evidence="1" type="ORF">LSINAPIS_LOCUS14748</name>
</gene>
<evidence type="ECO:0000313" key="2">
    <source>
        <dbReference type="Proteomes" id="UP000324832"/>
    </source>
</evidence>
<accession>A0A5E4R560</accession>
<keyword evidence="2" id="KW-1185">Reference proteome</keyword>
<organism evidence="1 2">
    <name type="scientific">Leptidea sinapis</name>
    <dbReference type="NCBI Taxonomy" id="189913"/>
    <lineage>
        <taxon>Eukaryota</taxon>
        <taxon>Metazoa</taxon>
        <taxon>Ecdysozoa</taxon>
        <taxon>Arthropoda</taxon>
        <taxon>Hexapoda</taxon>
        <taxon>Insecta</taxon>
        <taxon>Pterygota</taxon>
        <taxon>Neoptera</taxon>
        <taxon>Endopterygota</taxon>
        <taxon>Lepidoptera</taxon>
        <taxon>Glossata</taxon>
        <taxon>Ditrysia</taxon>
        <taxon>Papilionoidea</taxon>
        <taxon>Pieridae</taxon>
        <taxon>Dismorphiinae</taxon>
        <taxon>Leptidea</taxon>
    </lineage>
</organism>
<protein>
    <submittedName>
        <fullName evidence="1">Uncharacterized protein</fullName>
    </submittedName>
</protein>
<sequence length="80" mass="8910">MGESLDIGAVKGDISDEINLEIELGMQTAAQTTFYNYPAPESDESSEILHIMLLNKVIMAVLRTKLMKEGSIRENIQKIL</sequence>
<dbReference type="AlphaFoldDB" id="A0A5E4R560"/>
<dbReference type="EMBL" id="FZQP02006937">
    <property type="protein sequence ID" value="VVD05154.1"/>
    <property type="molecule type" value="Genomic_DNA"/>
</dbReference>
<reference evidence="1 2" key="1">
    <citation type="submission" date="2017-07" db="EMBL/GenBank/DDBJ databases">
        <authorList>
            <person name="Talla V."/>
            <person name="Backstrom N."/>
        </authorList>
    </citation>
    <scope>NUCLEOTIDE SEQUENCE [LARGE SCALE GENOMIC DNA]</scope>
</reference>
<evidence type="ECO:0000313" key="1">
    <source>
        <dbReference type="EMBL" id="VVD05154.1"/>
    </source>
</evidence>
<proteinExistence type="predicted"/>